<dbReference type="EMBL" id="CALTRL010003160">
    <property type="protein sequence ID" value="CAH7677820.1"/>
    <property type="molecule type" value="Genomic_DNA"/>
</dbReference>
<accession>A0AAV0B2D5</accession>
<name>A0AAV0B2D5_PHAPC</name>
<reference evidence="2" key="1">
    <citation type="submission" date="2022-06" db="EMBL/GenBank/DDBJ databases">
        <authorList>
            <consortium name="SYNGENTA / RWTH Aachen University"/>
        </authorList>
    </citation>
    <scope>NUCLEOTIDE SEQUENCE</scope>
</reference>
<keyword evidence="3" id="KW-1185">Reference proteome</keyword>
<gene>
    <name evidence="2" type="ORF">PPACK8108_LOCUS12891</name>
    <name evidence="1" type="ORF">PPACK8108_LOCUS4743</name>
</gene>
<protein>
    <submittedName>
        <fullName evidence="2">Uncharacterized protein</fullName>
    </submittedName>
</protein>
<proteinExistence type="predicted"/>
<comment type="caution">
    <text evidence="2">The sequence shown here is derived from an EMBL/GenBank/DDBJ whole genome shotgun (WGS) entry which is preliminary data.</text>
</comment>
<dbReference type="Proteomes" id="UP001153365">
    <property type="component" value="Unassembled WGS sequence"/>
</dbReference>
<evidence type="ECO:0000313" key="2">
    <source>
        <dbReference type="EMBL" id="CAH7677820.1"/>
    </source>
</evidence>
<organism evidence="2 3">
    <name type="scientific">Phakopsora pachyrhizi</name>
    <name type="common">Asian soybean rust disease fungus</name>
    <dbReference type="NCBI Taxonomy" id="170000"/>
    <lineage>
        <taxon>Eukaryota</taxon>
        <taxon>Fungi</taxon>
        <taxon>Dikarya</taxon>
        <taxon>Basidiomycota</taxon>
        <taxon>Pucciniomycotina</taxon>
        <taxon>Pucciniomycetes</taxon>
        <taxon>Pucciniales</taxon>
        <taxon>Phakopsoraceae</taxon>
        <taxon>Phakopsora</taxon>
    </lineage>
</organism>
<dbReference type="AlphaFoldDB" id="A0AAV0B2D5"/>
<evidence type="ECO:0000313" key="3">
    <source>
        <dbReference type="Proteomes" id="UP001153365"/>
    </source>
</evidence>
<evidence type="ECO:0000313" key="1">
    <source>
        <dbReference type="EMBL" id="CAH7670065.1"/>
    </source>
</evidence>
<dbReference type="EMBL" id="CALTRL010000917">
    <property type="protein sequence ID" value="CAH7670065.1"/>
    <property type="molecule type" value="Genomic_DNA"/>
</dbReference>
<sequence>MSYIIILSQLKLQENVASVIKYRSVQLKAAGEIKGLEGSDILVKVINKRICSNLKGLILRNTTKHGDKLTQTYLSVVEFLLENKLFTDEETLKIFGEERALDILVNHIAGVFHLSQDINALVLSVDLLDFLIKDDHTRNLTFILQSLAAAESKRLLKKLLEKFSNINDLAKYEKDSRNAILQKNLKTLIDVNLNIKNWLKEYNNFRFINVGNEKPENFFHHLYLFHILKAYIKFDKAKLSKKSIKEVFSFEKMFLKFRPQTKPRLSPSFT</sequence>